<feature type="signal peptide" evidence="5">
    <location>
        <begin position="1"/>
        <end position="18"/>
    </location>
</feature>
<feature type="chain" id="PRO_5028294198" evidence="5">
    <location>
        <begin position="19"/>
        <end position="141"/>
    </location>
</feature>
<name>A0A7D0TCU1_9DIPT</name>
<evidence type="ECO:0000256" key="5">
    <source>
        <dbReference type="SAM" id="SignalP"/>
    </source>
</evidence>
<comment type="similarity">
    <text evidence="2">Belongs to the PBP/GOBP family.</text>
</comment>
<dbReference type="FunFam" id="1.10.238.20:FF:000001">
    <property type="entry name" value="General odorant-binding protein lush"/>
    <property type="match status" value="1"/>
</dbReference>
<evidence type="ECO:0000313" key="6">
    <source>
        <dbReference type="EMBL" id="QGW50696.1"/>
    </source>
</evidence>
<dbReference type="SUPFAM" id="SSF47565">
    <property type="entry name" value="Insect pheromone/odorant-binding proteins"/>
    <property type="match status" value="1"/>
</dbReference>
<dbReference type="Gene3D" id="1.10.238.20">
    <property type="entry name" value="Pheromone/general odorant binding protein domain"/>
    <property type="match status" value="1"/>
</dbReference>
<dbReference type="InterPro" id="IPR036728">
    <property type="entry name" value="PBP_GOBP_sf"/>
</dbReference>
<accession>A0A7D0TCU1</accession>
<evidence type="ECO:0000256" key="2">
    <source>
        <dbReference type="ARBA" id="ARBA00008098"/>
    </source>
</evidence>
<dbReference type="GO" id="GO:0005615">
    <property type="term" value="C:extracellular space"/>
    <property type="evidence" value="ECO:0007669"/>
    <property type="project" value="TreeGrafter"/>
</dbReference>
<dbReference type="InterPro" id="IPR006170">
    <property type="entry name" value="PBP/GOBP"/>
</dbReference>
<dbReference type="GO" id="GO:0005549">
    <property type="term" value="F:odorant binding"/>
    <property type="evidence" value="ECO:0007669"/>
    <property type="project" value="InterPro"/>
</dbReference>
<dbReference type="GO" id="GO:0007608">
    <property type="term" value="P:sensory perception of smell"/>
    <property type="evidence" value="ECO:0007669"/>
    <property type="project" value="TreeGrafter"/>
</dbReference>
<comment type="subcellular location">
    <subcellularLocation>
        <location evidence="1">Secreted</location>
    </subcellularLocation>
</comment>
<evidence type="ECO:0000256" key="3">
    <source>
        <dbReference type="ARBA" id="ARBA00022525"/>
    </source>
</evidence>
<reference evidence="6" key="1">
    <citation type="submission" date="2019-07" db="EMBL/GenBank/DDBJ databases">
        <title>Identification and Expression Pattern of Chemosensory Genes from the Transcriptome of the Propsilocerus akamusi.</title>
        <authorList>
            <person name="Yan C."/>
            <person name="Pan L."/>
        </authorList>
    </citation>
    <scope>NUCLEOTIDE SEQUENCE</scope>
</reference>
<dbReference type="PANTHER" id="PTHR11857">
    <property type="entry name" value="ODORANT BINDING PROTEIN-RELATED"/>
    <property type="match status" value="1"/>
</dbReference>
<evidence type="ECO:0000256" key="4">
    <source>
        <dbReference type="ARBA" id="ARBA00022729"/>
    </source>
</evidence>
<organism evidence="6">
    <name type="scientific">Propsilocerus akamusi</name>
    <dbReference type="NCBI Taxonomy" id="903466"/>
    <lineage>
        <taxon>Eukaryota</taxon>
        <taxon>Metazoa</taxon>
        <taxon>Ecdysozoa</taxon>
        <taxon>Arthropoda</taxon>
        <taxon>Hexapoda</taxon>
        <taxon>Insecta</taxon>
        <taxon>Pterygota</taxon>
        <taxon>Neoptera</taxon>
        <taxon>Endopterygota</taxon>
        <taxon>Diptera</taxon>
        <taxon>Nematocera</taxon>
        <taxon>Chironomoidea</taxon>
        <taxon>Chironomidae</taxon>
        <taxon>Propsilocerus</taxon>
    </lineage>
</organism>
<protein>
    <submittedName>
        <fullName evidence="6">Odorant-binding protein 32</fullName>
    </submittedName>
</protein>
<dbReference type="Pfam" id="PF01395">
    <property type="entry name" value="PBP_GOBP"/>
    <property type="match status" value="1"/>
</dbReference>
<proteinExistence type="evidence at transcript level"/>
<keyword evidence="4 5" id="KW-0732">Signal</keyword>
<dbReference type="SMART" id="SM00708">
    <property type="entry name" value="PhBP"/>
    <property type="match status" value="1"/>
</dbReference>
<evidence type="ECO:0000256" key="1">
    <source>
        <dbReference type="ARBA" id="ARBA00004613"/>
    </source>
</evidence>
<dbReference type="AlphaFoldDB" id="A0A7D0TCU1"/>
<dbReference type="CDD" id="cd23992">
    <property type="entry name" value="PBP_GOBP"/>
    <property type="match status" value="1"/>
</dbReference>
<sequence>MKFVAAIAFVILVAVAQAQQDESHKKAAENMRQCAIETGTTKEAATRLRRGDFTDADDNAKCFIRCFFKRAGFLNDNEEIQKDIMISKLGGNEGSHEKKVEAINKCALETGANNCEHAYNVYKCFRTEIPVPADYGRPTPA</sequence>
<dbReference type="EMBL" id="MN133023">
    <property type="protein sequence ID" value="QGW50696.1"/>
    <property type="molecule type" value="mRNA"/>
</dbReference>
<keyword evidence="3" id="KW-0964">Secreted</keyword>
<dbReference type="PANTHER" id="PTHR11857:SF43">
    <property type="entry name" value="GEO07291P1-RELATED"/>
    <property type="match status" value="1"/>
</dbReference>